<accession>A0A3M0ACI6</accession>
<comment type="cofactor">
    <cofactor evidence="1">
        <name>Zn(2+)</name>
        <dbReference type="ChEBI" id="CHEBI:29105"/>
    </cofactor>
</comment>
<dbReference type="PANTHER" id="PTHR30258">
    <property type="entry name" value="TYPE II SECRETION SYSTEM PROTEIN GSPE-RELATED"/>
    <property type="match status" value="1"/>
</dbReference>
<keyword evidence="8" id="KW-0479">Metal-binding</keyword>
<dbReference type="InterPro" id="IPR027417">
    <property type="entry name" value="P-loop_NTPase"/>
</dbReference>
<dbReference type="PANTHER" id="PTHR30258:SF27">
    <property type="entry name" value="BACTERIOPHAGE ADSORPTION PROTEIN B-RELATED"/>
    <property type="match status" value="1"/>
</dbReference>
<dbReference type="OrthoDB" id="9804785at2"/>
<keyword evidence="19" id="KW-1185">Reference proteome</keyword>
<dbReference type="PROSITE" id="PS00662">
    <property type="entry name" value="T2SP_E"/>
    <property type="match status" value="1"/>
</dbReference>
<evidence type="ECO:0000256" key="4">
    <source>
        <dbReference type="ARBA" id="ARBA00006611"/>
    </source>
</evidence>
<dbReference type="InterPro" id="IPR001482">
    <property type="entry name" value="T2SS/T4SS_dom"/>
</dbReference>
<keyword evidence="7" id="KW-0997">Cell inner membrane</keyword>
<dbReference type="NCBIfam" id="TIGR02533">
    <property type="entry name" value="type_II_gspE"/>
    <property type="match status" value="1"/>
</dbReference>
<reference evidence="18 19" key="1">
    <citation type="submission" date="2018-10" db="EMBL/GenBank/DDBJ databases">
        <title>Genomic Encyclopedia of Type Strains, Phase IV (KMG-IV): sequencing the most valuable type-strain genomes for metagenomic binning, comparative biology and taxonomic classification.</title>
        <authorList>
            <person name="Goeker M."/>
        </authorList>
    </citation>
    <scope>NUCLEOTIDE SEQUENCE [LARGE SCALE GENOMIC DNA]</scope>
    <source>
        <strain evidence="18 19">DSM 25080</strain>
    </source>
</reference>
<dbReference type="GO" id="GO:0005886">
    <property type="term" value="C:plasma membrane"/>
    <property type="evidence" value="ECO:0007669"/>
    <property type="project" value="UniProtKB-SubCell"/>
</dbReference>
<dbReference type="CDD" id="cd01129">
    <property type="entry name" value="PulE-GspE-like"/>
    <property type="match status" value="1"/>
</dbReference>
<dbReference type="GO" id="GO:0016887">
    <property type="term" value="F:ATP hydrolysis activity"/>
    <property type="evidence" value="ECO:0007669"/>
    <property type="project" value="TreeGrafter"/>
</dbReference>
<feature type="domain" description="Bacterial type II secretion system protein E" evidence="17">
    <location>
        <begin position="319"/>
        <end position="333"/>
    </location>
</feature>
<dbReference type="SUPFAM" id="SSF160246">
    <property type="entry name" value="EspE N-terminal domain-like"/>
    <property type="match status" value="1"/>
</dbReference>
<dbReference type="Pfam" id="PF22341">
    <property type="entry name" value="GSPE_N1E"/>
    <property type="match status" value="1"/>
</dbReference>
<dbReference type="SUPFAM" id="SSF52540">
    <property type="entry name" value="P-loop containing nucleoside triphosphate hydrolases"/>
    <property type="match status" value="1"/>
</dbReference>
<comment type="function">
    <text evidence="2 16">ATPase component of the type II secretion system required for the energy-dependent secretion of extracellular factors such as proteases and toxins from the periplasm. Acts as a molecular motor to provide the energy that is required for assembly of the pseudopilus and the extrusion of substrates generated in the cytoplasm.</text>
</comment>
<dbReference type="FunFam" id="3.30.450.90:FF:000001">
    <property type="entry name" value="Type II secretion system ATPase GspE"/>
    <property type="match status" value="1"/>
</dbReference>
<evidence type="ECO:0000256" key="1">
    <source>
        <dbReference type="ARBA" id="ARBA00001947"/>
    </source>
</evidence>
<evidence type="ECO:0000256" key="2">
    <source>
        <dbReference type="ARBA" id="ARBA00003288"/>
    </source>
</evidence>
<dbReference type="Proteomes" id="UP000267187">
    <property type="component" value="Unassembled WGS sequence"/>
</dbReference>
<evidence type="ECO:0000256" key="11">
    <source>
        <dbReference type="ARBA" id="ARBA00022840"/>
    </source>
</evidence>
<dbReference type="Gene3D" id="3.40.50.300">
    <property type="entry name" value="P-loop containing nucleotide triphosphate hydrolases"/>
    <property type="match status" value="1"/>
</dbReference>
<evidence type="ECO:0000256" key="13">
    <source>
        <dbReference type="ARBA" id="ARBA00022967"/>
    </source>
</evidence>
<evidence type="ECO:0000256" key="16">
    <source>
        <dbReference type="RuleBase" id="RU366070"/>
    </source>
</evidence>
<dbReference type="GO" id="GO:0005524">
    <property type="term" value="F:ATP binding"/>
    <property type="evidence" value="ECO:0007669"/>
    <property type="project" value="UniProtKB-UniRule"/>
</dbReference>
<dbReference type="AlphaFoldDB" id="A0A3M0ACI6"/>
<name>A0A3M0ACI6_9GAMM</name>
<dbReference type="FunFam" id="3.40.50.300:FF:000398">
    <property type="entry name" value="Type IV pilus assembly ATPase PilB"/>
    <property type="match status" value="1"/>
</dbReference>
<dbReference type="Pfam" id="PF00437">
    <property type="entry name" value="T2SSE"/>
    <property type="match status" value="1"/>
</dbReference>
<comment type="caution">
    <text evidence="18">The sequence shown here is derived from an EMBL/GenBank/DDBJ whole genome shotgun (WGS) entry which is preliminary data.</text>
</comment>
<dbReference type="EMBL" id="REFJ01000002">
    <property type="protein sequence ID" value="RMA81329.1"/>
    <property type="molecule type" value="Genomic_DNA"/>
</dbReference>
<evidence type="ECO:0000256" key="7">
    <source>
        <dbReference type="ARBA" id="ARBA00022519"/>
    </source>
</evidence>
<evidence type="ECO:0000256" key="10">
    <source>
        <dbReference type="ARBA" id="ARBA00022833"/>
    </source>
</evidence>
<dbReference type="GO" id="GO:0008564">
    <property type="term" value="F:protein-exporting ATPase activity"/>
    <property type="evidence" value="ECO:0007669"/>
    <property type="project" value="UniProtKB-EC"/>
</dbReference>
<keyword evidence="5 16" id="KW-0813">Transport</keyword>
<evidence type="ECO:0000256" key="5">
    <source>
        <dbReference type="ARBA" id="ARBA00022448"/>
    </source>
</evidence>
<protein>
    <recommendedName>
        <fullName evidence="16">Type II secretion system protein E</fullName>
        <shortName evidence="16">T2SS protein E</shortName>
    </recommendedName>
    <alternativeName>
        <fullName evidence="16">Type II traffic warden ATPase</fullName>
    </alternativeName>
</protein>
<dbReference type="GO" id="GO:0015627">
    <property type="term" value="C:type II protein secretion system complex"/>
    <property type="evidence" value="ECO:0007669"/>
    <property type="project" value="UniProtKB-UniRule"/>
</dbReference>
<dbReference type="InterPro" id="IPR037257">
    <property type="entry name" value="T2SS_E_N_sf"/>
</dbReference>
<proteinExistence type="inferred from homology"/>
<keyword evidence="11 16" id="KW-0067">ATP-binding</keyword>
<keyword evidence="6" id="KW-1003">Cell membrane</keyword>
<evidence type="ECO:0000256" key="14">
    <source>
        <dbReference type="ARBA" id="ARBA00023136"/>
    </source>
</evidence>
<dbReference type="Gene3D" id="3.30.450.90">
    <property type="match status" value="1"/>
</dbReference>
<evidence type="ECO:0000256" key="9">
    <source>
        <dbReference type="ARBA" id="ARBA00022741"/>
    </source>
</evidence>
<comment type="catalytic activity">
    <reaction evidence="15">
        <text>ATP + H2O + cellular proteinSide 1 = ADP + phosphate + cellular proteinSide 2.</text>
        <dbReference type="EC" id="7.4.2.8"/>
    </reaction>
</comment>
<dbReference type="InterPro" id="IPR013369">
    <property type="entry name" value="T2SS_GspE"/>
</dbReference>
<gene>
    <name evidence="18" type="ORF">DFR27_1146</name>
</gene>
<evidence type="ECO:0000256" key="12">
    <source>
        <dbReference type="ARBA" id="ARBA00022927"/>
    </source>
</evidence>
<evidence type="ECO:0000313" key="19">
    <source>
        <dbReference type="Proteomes" id="UP000267187"/>
    </source>
</evidence>
<evidence type="ECO:0000256" key="3">
    <source>
        <dbReference type="ARBA" id="ARBA00004533"/>
    </source>
</evidence>
<sequence length="501" mass="55078">MSQEELIAEAPRPRLFPYHFAEYYQCVLDWSGTLPVLIFHDQVSEIVLRETSHLTAGKFSAERLDQAEFQARLTKIYQAGENSAEEVADVMGEDEDLSALVDAMPDAEELMSSDDDAPVIRLINAVLAQAINAKASDIHVETFEQRLVIRFRIDGVLTEVLSPKRVLAPLLVSRLKVMAKLDIAEKRVPQDGRISVKIAGHAIDLRVSTLPSAYGERVVLRILDKQSSQLDLEQLKMPVDDEARFKQLLAQPHGIILVTGPTGSGKTTSLYAGLSHINTPGRNIMTIEDPVEYMLHGIGQTQVNTKVGMTFAAGLRAILRQDPDVVMVGEIRDVETAEIAVQASLTGHLVLSTLHTNSAVGAISRLADMGVEPFLLSSSLIAVMAQRLVRLNCVDCVTEYPATETDKQWLGVNPDTELMLRKGQGCQRCSHTGYRGRQAIYELVEVNETLKQLIHDGVGDIELQKAARLHSVSISQRGRELVLAGQSTPAEVARVVEDAKQ</sequence>
<evidence type="ECO:0000259" key="17">
    <source>
        <dbReference type="PROSITE" id="PS00662"/>
    </source>
</evidence>
<organism evidence="18 19">
    <name type="scientific">Umboniibacter marinipuniceus</name>
    <dbReference type="NCBI Taxonomy" id="569599"/>
    <lineage>
        <taxon>Bacteria</taxon>
        <taxon>Pseudomonadati</taxon>
        <taxon>Pseudomonadota</taxon>
        <taxon>Gammaproteobacteria</taxon>
        <taxon>Cellvibrionales</taxon>
        <taxon>Cellvibrionaceae</taxon>
        <taxon>Umboniibacter</taxon>
    </lineage>
</organism>
<keyword evidence="10" id="KW-0862">Zinc</keyword>
<evidence type="ECO:0000256" key="6">
    <source>
        <dbReference type="ARBA" id="ARBA00022475"/>
    </source>
</evidence>
<dbReference type="InterPro" id="IPR054757">
    <property type="entry name" value="GSPE_N1E"/>
</dbReference>
<comment type="similarity">
    <text evidence="4 16">Belongs to the GSP E family.</text>
</comment>
<dbReference type="GO" id="GO:0046872">
    <property type="term" value="F:metal ion binding"/>
    <property type="evidence" value="ECO:0007669"/>
    <property type="project" value="UniProtKB-KW"/>
</dbReference>
<evidence type="ECO:0000313" key="18">
    <source>
        <dbReference type="EMBL" id="RMA81329.1"/>
    </source>
</evidence>
<comment type="subcellular location">
    <subcellularLocation>
        <location evidence="3 16">Cell inner membrane</location>
    </subcellularLocation>
</comment>
<dbReference type="Gene3D" id="3.30.300.160">
    <property type="entry name" value="Type II secretion system, protein E, N-terminal domain"/>
    <property type="match status" value="1"/>
</dbReference>
<keyword evidence="13" id="KW-1278">Translocase</keyword>
<dbReference type="RefSeq" id="WP_121876476.1">
    <property type="nucleotide sequence ID" value="NZ_REFJ01000002.1"/>
</dbReference>
<evidence type="ECO:0000256" key="8">
    <source>
        <dbReference type="ARBA" id="ARBA00022723"/>
    </source>
</evidence>
<keyword evidence="12 16" id="KW-0653">Protein transport</keyword>
<keyword evidence="9 16" id="KW-0547">Nucleotide-binding</keyword>
<keyword evidence="14" id="KW-0472">Membrane</keyword>
<dbReference type="GO" id="GO:0015628">
    <property type="term" value="P:protein secretion by the type II secretion system"/>
    <property type="evidence" value="ECO:0007669"/>
    <property type="project" value="UniProtKB-UniRule"/>
</dbReference>
<evidence type="ECO:0000256" key="15">
    <source>
        <dbReference type="ARBA" id="ARBA00034006"/>
    </source>
</evidence>